<evidence type="ECO:0000313" key="2">
    <source>
        <dbReference type="EMBL" id="MBW0563836.1"/>
    </source>
</evidence>
<accession>A0A9Q3JKP9</accession>
<dbReference type="AlphaFoldDB" id="A0A9Q3JKP9"/>
<feature type="region of interest" description="Disordered" evidence="1">
    <location>
        <begin position="1"/>
        <end position="41"/>
    </location>
</feature>
<protein>
    <submittedName>
        <fullName evidence="2">Uncharacterized protein</fullName>
    </submittedName>
</protein>
<feature type="compositionally biased region" description="Polar residues" evidence="1">
    <location>
        <begin position="16"/>
        <end position="41"/>
    </location>
</feature>
<reference evidence="2" key="1">
    <citation type="submission" date="2021-03" db="EMBL/GenBank/DDBJ databases">
        <title>Draft genome sequence of rust myrtle Austropuccinia psidii MF-1, a brazilian biotype.</title>
        <authorList>
            <person name="Quecine M.C."/>
            <person name="Pachon D.M.R."/>
            <person name="Bonatelli M.L."/>
            <person name="Correr F.H."/>
            <person name="Franceschini L.M."/>
            <person name="Leite T.F."/>
            <person name="Margarido G.R.A."/>
            <person name="Almeida C.A."/>
            <person name="Ferrarezi J.A."/>
            <person name="Labate C.A."/>
        </authorList>
    </citation>
    <scope>NUCLEOTIDE SEQUENCE</scope>
    <source>
        <strain evidence="2">MF-1</strain>
    </source>
</reference>
<comment type="caution">
    <text evidence="2">The sequence shown here is derived from an EMBL/GenBank/DDBJ whole genome shotgun (WGS) entry which is preliminary data.</text>
</comment>
<evidence type="ECO:0000313" key="3">
    <source>
        <dbReference type="Proteomes" id="UP000765509"/>
    </source>
</evidence>
<dbReference type="Proteomes" id="UP000765509">
    <property type="component" value="Unassembled WGS sequence"/>
</dbReference>
<evidence type="ECO:0000256" key="1">
    <source>
        <dbReference type="SAM" id="MobiDB-lite"/>
    </source>
</evidence>
<sequence length="90" mass="9538">NCPGDSPRSPHATPDLDTSSNLQIYSEADASSSTPPLSEQITSTSLVTSSLPNVNRNPFAKGWINYIVPVKGPQRVDSNISNKNILSGGQ</sequence>
<feature type="non-terminal residue" evidence="2">
    <location>
        <position position="1"/>
    </location>
</feature>
<keyword evidence="3" id="KW-1185">Reference proteome</keyword>
<gene>
    <name evidence="2" type="ORF">O181_103551</name>
</gene>
<dbReference type="EMBL" id="AVOT02074842">
    <property type="protein sequence ID" value="MBW0563836.1"/>
    <property type="molecule type" value="Genomic_DNA"/>
</dbReference>
<name>A0A9Q3JKP9_9BASI</name>
<organism evidence="2 3">
    <name type="scientific">Austropuccinia psidii MF-1</name>
    <dbReference type="NCBI Taxonomy" id="1389203"/>
    <lineage>
        <taxon>Eukaryota</taxon>
        <taxon>Fungi</taxon>
        <taxon>Dikarya</taxon>
        <taxon>Basidiomycota</taxon>
        <taxon>Pucciniomycotina</taxon>
        <taxon>Pucciniomycetes</taxon>
        <taxon>Pucciniales</taxon>
        <taxon>Sphaerophragmiaceae</taxon>
        <taxon>Austropuccinia</taxon>
    </lineage>
</organism>
<proteinExistence type="predicted"/>